<reference evidence="1 2" key="1">
    <citation type="submission" date="2016-04" db="EMBL/GenBank/DDBJ databases">
        <authorList>
            <person name="Evans L.H."/>
            <person name="Alamgir A."/>
            <person name="Owens N."/>
            <person name="Weber N.D."/>
            <person name="Virtaneva K."/>
            <person name="Barbian K."/>
            <person name="Babar A."/>
            <person name="Rosenke K."/>
        </authorList>
    </citation>
    <scope>NUCLEOTIDE SEQUENCE [LARGE SCALE GENOMIC DNA]</scope>
    <source>
        <strain evidence="2">S5(T) (JCM 30642 \VKM B-2941)</strain>
    </source>
</reference>
<dbReference type="AlphaFoldDB" id="A0A1N5V1D3"/>
<dbReference type="RefSeq" id="WP_148689857.1">
    <property type="nucleotide sequence ID" value="NZ_LT671858.1"/>
</dbReference>
<name>A0A1N5V1D3_9ARCH</name>
<organism evidence="1 2">
    <name type="scientific">Cuniculiplasma divulgatum</name>
    <dbReference type="NCBI Taxonomy" id="1673428"/>
    <lineage>
        <taxon>Archaea</taxon>
        <taxon>Methanobacteriati</taxon>
        <taxon>Thermoplasmatota</taxon>
        <taxon>Thermoplasmata</taxon>
        <taxon>Thermoplasmatales</taxon>
        <taxon>Cuniculiplasmataceae</taxon>
        <taxon>Cuniculiplasma</taxon>
    </lineage>
</organism>
<dbReference type="EMBL" id="LT671858">
    <property type="protein sequence ID" value="SIM66932.1"/>
    <property type="molecule type" value="Genomic_DNA"/>
</dbReference>
<dbReference type="GeneID" id="41588457"/>
<sequence>MANEYFTDEVLLEVLKSPEMLRVLRHMHLAKVDYAKNTSRYTEIPLMRVTDYMKRLHSMKLLDIYENTSIKRTSAKLKKSAEVHKHHTYYQITRNGDILLKEVTPENYFRLIGPEVIGSLCHMEAISDFPDMKEKLMEFNLLDQDSKITELGNELLKYGKSKQKVRC</sequence>
<proteinExistence type="predicted"/>
<dbReference type="Proteomes" id="UP000195607">
    <property type="component" value="Chromosome I"/>
</dbReference>
<gene>
    <name evidence="1" type="ORF">CSP5_1198</name>
</gene>
<evidence type="ECO:0000313" key="1">
    <source>
        <dbReference type="EMBL" id="SIM66932.1"/>
    </source>
</evidence>
<accession>A0A1N5V1D3</accession>
<protein>
    <submittedName>
        <fullName evidence="1">Predicted transciptional regulator</fullName>
    </submittedName>
</protein>
<evidence type="ECO:0000313" key="2">
    <source>
        <dbReference type="Proteomes" id="UP000195607"/>
    </source>
</evidence>
<dbReference type="InterPro" id="IPR019254">
    <property type="entry name" value="DUF2250"/>
</dbReference>
<dbReference type="Pfam" id="PF10007">
    <property type="entry name" value="DUF2250"/>
    <property type="match status" value="1"/>
</dbReference>